<dbReference type="Pfam" id="PF00085">
    <property type="entry name" value="Thioredoxin"/>
    <property type="match status" value="1"/>
</dbReference>
<feature type="domain" description="Thioredoxin" evidence="1">
    <location>
        <begin position="41"/>
        <end position="127"/>
    </location>
</feature>
<protein>
    <recommendedName>
        <fullName evidence="1">Thioredoxin domain-containing protein</fullName>
    </recommendedName>
</protein>
<dbReference type="CDD" id="cd02947">
    <property type="entry name" value="TRX_family"/>
    <property type="match status" value="1"/>
</dbReference>
<dbReference type="Proteomes" id="UP000001680">
    <property type="component" value="Chromosome 2"/>
</dbReference>
<evidence type="ECO:0000259" key="1">
    <source>
        <dbReference type="Pfam" id="PF00085"/>
    </source>
</evidence>
<dbReference type="InterPro" id="IPR013766">
    <property type="entry name" value="Thioredoxin_domain"/>
</dbReference>
<dbReference type="AlphaFoldDB" id="B1YYR0"/>
<name>B1YYR0_BURA4</name>
<dbReference type="InterPro" id="IPR036249">
    <property type="entry name" value="Thioredoxin-like_sf"/>
</dbReference>
<dbReference type="Gene3D" id="3.40.30.10">
    <property type="entry name" value="Glutaredoxin"/>
    <property type="match status" value="1"/>
</dbReference>
<dbReference type="EMBL" id="CP001026">
    <property type="protein sequence ID" value="ACB65770.1"/>
    <property type="molecule type" value="Genomic_DNA"/>
</dbReference>
<dbReference type="KEGG" id="bac:BamMC406_3300"/>
<dbReference type="SUPFAM" id="SSF52833">
    <property type="entry name" value="Thioredoxin-like"/>
    <property type="match status" value="1"/>
</dbReference>
<reference evidence="3" key="1">
    <citation type="submission" date="2008-04" db="EMBL/GenBank/DDBJ databases">
        <title>Complete sequence of chromosome 2 of Burkholderia ambifaria MC40-6.</title>
        <authorList>
            <person name="Copeland A."/>
            <person name="Lucas S."/>
            <person name="Lapidus A."/>
            <person name="Glavina del Rio T."/>
            <person name="Dalin E."/>
            <person name="Tice H."/>
            <person name="Pitluck S."/>
            <person name="Chain P."/>
            <person name="Malfatti S."/>
            <person name="Shin M."/>
            <person name="Vergez L."/>
            <person name="Lang D."/>
            <person name="Schmutz J."/>
            <person name="Larimer F."/>
            <person name="Land M."/>
            <person name="Hauser L."/>
            <person name="Kyrpides N."/>
            <person name="Lykidis A."/>
            <person name="Ramette A."/>
            <person name="Konstantinidis K."/>
            <person name="Tiedje J."/>
            <person name="Richardson P."/>
        </authorList>
    </citation>
    <scope>NUCLEOTIDE SEQUENCE [LARGE SCALE GENOMIC DNA]</scope>
    <source>
        <strain evidence="3">MC40-6</strain>
    </source>
</reference>
<accession>B1YYR0</accession>
<dbReference type="HOGENOM" id="CLU_090389_12_0_4"/>
<evidence type="ECO:0000313" key="2">
    <source>
        <dbReference type="EMBL" id="ACB65770.1"/>
    </source>
</evidence>
<organism evidence="2 3">
    <name type="scientific">Burkholderia ambifaria (strain MC40-6)</name>
    <dbReference type="NCBI Taxonomy" id="398577"/>
    <lineage>
        <taxon>Bacteria</taxon>
        <taxon>Pseudomonadati</taxon>
        <taxon>Pseudomonadota</taxon>
        <taxon>Betaproteobacteria</taxon>
        <taxon>Burkholderiales</taxon>
        <taxon>Burkholderiaceae</taxon>
        <taxon>Burkholderia</taxon>
        <taxon>Burkholderia cepacia complex</taxon>
    </lineage>
</organism>
<gene>
    <name evidence="2" type="ordered locus">BamMC406_3300</name>
</gene>
<sequence length="135" mass="14853">MLFRYSKKSQAARLPRDRIPELHMRAPMDTPQRYTANAPTREEVEALAGATVIEFGANWCGICAGAQSAIVASFAAHPAVRHLKIEDGPGRPLGRSFRVKLWPTLVFLRDGVEVARVVRPTDARQIETDGFAALA</sequence>
<proteinExistence type="predicted"/>
<evidence type="ECO:0000313" key="3">
    <source>
        <dbReference type="Proteomes" id="UP000001680"/>
    </source>
</evidence>